<accession>A0A9E7YJC9</accession>
<feature type="binding site" description="axial binding residue" evidence="8">
    <location>
        <position position="480"/>
    </location>
    <ligand>
        <name>heme</name>
        <dbReference type="ChEBI" id="CHEBI:30413"/>
    </ligand>
    <ligandPart>
        <name>Fe</name>
        <dbReference type="ChEBI" id="CHEBI:18248"/>
    </ligandPart>
</feature>
<keyword evidence="7 9" id="KW-0503">Monooxygenase</keyword>
<dbReference type="GO" id="GO:0020037">
    <property type="term" value="F:heme binding"/>
    <property type="evidence" value="ECO:0007669"/>
    <property type="project" value="InterPro"/>
</dbReference>
<keyword evidence="5 9" id="KW-0560">Oxidoreductase</keyword>
<evidence type="ECO:0000256" key="7">
    <source>
        <dbReference type="ARBA" id="ARBA00023033"/>
    </source>
</evidence>
<dbReference type="FunFam" id="1.10.630.10:FF:000006">
    <property type="entry name" value="Cytochrome P450 302a1, mitochondrial"/>
    <property type="match status" value="1"/>
</dbReference>
<dbReference type="EMBL" id="ON646342">
    <property type="protein sequence ID" value="UZE89858.1"/>
    <property type="molecule type" value="mRNA"/>
</dbReference>
<dbReference type="PANTHER" id="PTHR24279:SF120">
    <property type="entry name" value="CYTOCHROME P450"/>
    <property type="match status" value="1"/>
</dbReference>
<dbReference type="AlphaFoldDB" id="A0A9E7YJC9"/>
<proteinExistence type="evidence at transcript level"/>
<dbReference type="InterPro" id="IPR036396">
    <property type="entry name" value="Cyt_P450_sf"/>
</dbReference>
<keyword evidence="4 8" id="KW-0479">Metal-binding</keyword>
<dbReference type="InterPro" id="IPR001128">
    <property type="entry name" value="Cyt_P450"/>
</dbReference>
<dbReference type="GO" id="GO:0005506">
    <property type="term" value="F:iron ion binding"/>
    <property type="evidence" value="ECO:0007669"/>
    <property type="project" value="InterPro"/>
</dbReference>
<evidence type="ECO:0000256" key="6">
    <source>
        <dbReference type="ARBA" id="ARBA00023004"/>
    </source>
</evidence>
<dbReference type="GO" id="GO:0016705">
    <property type="term" value="F:oxidoreductase activity, acting on paired donors, with incorporation or reduction of molecular oxygen"/>
    <property type="evidence" value="ECO:0007669"/>
    <property type="project" value="InterPro"/>
</dbReference>
<evidence type="ECO:0000256" key="9">
    <source>
        <dbReference type="RuleBase" id="RU000461"/>
    </source>
</evidence>
<reference evidence="10" key="2">
    <citation type="submission" date="2022-05" db="EMBL/GenBank/DDBJ databases">
        <authorList>
            <person name="Pathak J."/>
            <person name="Thiruvengadam V."/>
            <person name="Gracy G.R."/>
        </authorList>
    </citation>
    <scope>NUCLEOTIDE SEQUENCE</scope>
</reference>
<dbReference type="Gene3D" id="1.10.630.10">
    <property type="entry name" value="Cytochrome P450"/>
    <property type="match status" value="1"/>
</dbReference>
<dbReference type="PANTHER" id="PTHR24279">
    <property type="entry name" value="CYTOCHROME P450"/>
    <property type="match status" value="1"/>
</dbReference>
<dbReference type="PRINTS" id="PR00385">
    <property type="entry name" value="P450"/>
</dbReference>
<evidence type="ECO:0000256" key="2">
    <source>
        <dbReference type="ARBA" id="ARBA00010617"/>
    </source>
</evidence>
<dbReference type="GO" id="GO:0004497">
    <property type="term" value="F:monooxygenase activity"/>
    <property type="evidence" value="ECO:0007669"/>
    <property type="project" value="UniProtKB-KW"/>
</dbReference>
<name>A0A9E7YJC9_9NEOP</name>
<dbReference type="PRINTS" id="PR00463">
    <property type="entry name" value="EP450I"/>
</dbReference>
<evidence type="ECO:0000256" key="4">
    <source>
        <dbReference type="ARBA" id="ARBA00022723"/>
    </source>
</evidence>
<evidence type="ECO:0000256" key="1">
    <source>
        <dbReference type="ARBA" id="ARBA00001971"/>
    </source>
</evidence>
<dbReference type="InterPro" id="IPR017972">
    <property type="entry name" value="Cyt_P450_CS"/>
</dbReference>
<reference evidence="10" key="1">
    <citation type="journal article" date="2022" name="Insects">
        <title>Comparative Transcriptome Analysis to Reveal Differentially Expressed cytochrome P450 in Response to Imidacloprid in the Aphid Lion, Chrysoperla zastrowi sillemi (Esben-Petersen).</title>
        <authorList>
            <person name="Pathak J."/>
            <person name="Ramasamy G.G."/>
            <person name="Agrawal A."/>
            <person name="Srivastava S."/>
            <person name="Basavaarya B.R."/>
            <person name="Muthugounder M."/>
            <person name="Muniyappa V.K."/>
            <person name="Maria P."/>
            <person name="Rai A."/>
            <person name="Venkatesan T."/>
        </authorList>
    </citation>
    <scope>NUCLEOTIDE SEQUENCE</scope>
</reference>
<evidence type="ECO:0000313" key="10">
    <source>
        <dbReference type="EMBL" id="UZE89858.1"/>
    </source>
</evidence>
<dbReference type="Pfam" id="PF00067">
    <property type="entry name" value="p450"/>
    <property type="match status" value="1"/>
</dbReference>
<dbReference type="InterPro" id="IPR002401">
    <property type="entry name" value="Cyt_P450_E_grp-I"/>
</dbReference>
<dbReference type="CDD" id="cd11054">
    <property type="entry name" value="CYP24A1-like"/>
    <property type="match status" value="1"/>
</dbReference>
<keyword evidence="6 8" id="KW-0408">Iron</keyword>
<comment type="cofactor">
    <cofactor evidence="1 8">
        <name>heme</name>
        <dbReference type="ChEBI" id="CHEBI:30413"/>
    </cofactor>
</comment>
<evidence type="ECO:0000256" key="8">
    <source>
        <dbReference type="PIRSR" id="PIRSR602401-1"/>
    </source>
</evidence>
<organism evidence="10">
    <name type="scientific">Chrysoperla zastrowi sillemi</name>
    <dbReference type="NCBI Taxonomy" id="482137"/>
    <lineage>
        <taxon>Eukaryota</taxon>
        <taxon>Metazoa</taxon>
        <taxon>Ecdysozoa</taxon>
        <taxon>Arthropoda</taxon>
        <taxon>Hexapoda</taxon>
        <taxon>Insecta</taxon>
        <taxon>Pterygota</taxon>
        <taxon>Neoptera</taxon>
        <taxon>Endopterygota</taxon>
        <taxon>Neuroptera</taxon>
        <taxon>Hemerobiiformia</taxon>
        <taxon>Chrysopidae</taxon>
        <taxon>Chrysopinae</taxon>
        <taxon>Chrysoperla</taxon>
    </lineage>
</organism>
<dbReference type="SUPFAM" id="SSF48264">
    <property type="entry name" value="Cytochrome P450"/>
    <property type="match status" value="1"/>
</dbReference>
<comment type="similarity">
    <text evidence="2 9">Belongs to the cytochrome P450 family.</text>
</comment>
<protein>
    <submittedName>
        <fullName evidence="10">Cytochrome P450 CYP12AR1</fullName>
    </submittedName>
</protein>
<sequence length="520" mass="60062">MNKKLVSFHEIPFKFQQLRNLTVDKNINNKLTTENKKYHDLEWNEALPFEFLPGPKPLPIIGNAWRFFPFIGNYYGKNILELHKQLHKEYGNIVILKGIMGRPPFVITFSPEDCEKIFRNEGTRPYRNGIGSLAYYQKVVRKNIYKNNASLAVLQGDEWHKMRAQVNSALMQPRVVARYVNRIENVARDFILKIDFLLKNSKNTDELPDDFLNEIYRWSLETAGEISLDTRLGCLELNVSQNSEVQQIIDAVNDMFDLIFELNILPSMWRQISTPKYKKFVRTMDYLTSICRKYADRAQTKMLGSEHNNDTVPSVLEVLLKVDKVVAIIMAVDILLAGVDTTGKTAAAVMYFLSINQEKQDKLREELIELMPDPNTPLTRQILDKMTYLRGCIKEAQRIASITPGQNRVLPKDITLSGYQIPKNTEVFTGNLLMCNLDENYPKSNQYIPERWLRNSAPELTAKTPHPFVFLPFGHGPRACIGRRFAFCELEVLIATVRCQYIRLPEVELYTEWAILINNG</sequence>
<keyword evidence="3 8" id="KW-0349">Heme</keyword>
<evidence type="ECO:0000256" key="3">
    <source>
        <dbReference type="ARBA" id="ARBA00022617"/>
    </source>
</evidence>
<evidence type="ECO:0000256" key="5">
    <source>
        <dbReference type="ARBA" id="ARBA00023002"/>
    </source>
</evidence>
<dbReference type="PROSITE" id="PS00086">
    <property type="entry name" value="CYTOCHROME_P450"/>
    <property type="match status" value="1"/>
</dbReference>
<dbReference type="InterPro" id="IPR050479">
    <property type="entry name" value="CYP11_CYP27_families"/>
</dbReference>